<dbReference type="GO" id="GO:0034501">
    <property type="term" value="P:protein localization to kinetochore"/>
    <property type="evidence" value="ECO:0007669"/>
    <property type="project" value="TreeGrafter"/>
</dbReference>
<dbReference type="AlphaFoldDB" id="A0AAV2SJT6"/>
<keyword evidence="1" id="KW-0175">Coiled coil</keyword>
<sequence length="119" mass="14167">MEMDQSEKISSLKRRLDESEQNTMLAAKYGKELLESNSELHKQMEEMLTEHNKKIEVLVQENHSLGLKLENKIQNERSMTLEIESQREHHEKMIKEKEETAEQAHQNDINKYTKKVIQF</sequence>
<dbReference type="PANTHER" id="PTHR32123:SF9">
    <property type="entry name" value="PROTEIN SPINDLY"/>
    <property type="match status" value="1"/>
</dbReference>
<evidence type="ECO:0000313" key="4">
    <source>
        <dbReference type="Proteomes" id="UP001497623"/>
    </source>
</evidence>
<dbReference type="Proteomes" id="UP001497623">
    <property type="component" value="Unassembled WGS sequence"/>
</dbReference>
<dbReference type="GO" id="GO:0043515">
    <property type="term" value="F:kinetochore binding"/>
    <property type="evidence" value="ECO:0007669"/>
    <property type="project" value="TreeGrafter"/>
</dbReference>
<proteinExistence type="predicted"/>
<comment type="caution">
    <text evidence="3">The sequence shown here is derived from an EMBL/GenBank/DDBJ whole genome shotgun (WGS) entry which is preliminary data.</text>
</comment>
<organism evidence="3 4">
    <name type="scientific">Meganyctiphanes norvegica</name>
    <name type="common">Northern krill</name>
    <name type="synonym">Thysanopoda norvegica</name>
    <dbReference type="NCBI Taxonomy" id="48144"/>
    <lineage>
        <taxon>Eukaryota</taxon>
        <taxon>Metazoa</taxon>
        <taxon>Ecdysozoa</taxon>
        <taxon>Arthropoda</taxon>
        <taxon>Crustacea</taxon>
        <taxon>Multicrustacea</taxon>
        <taxon>Malacostraca</taxon>
        <taxon>Eumalacostraca</taxon>
        <taxon>Eucarida</taxon>
        <taxon>Euphausiacea</taxon>
        <taxon>Euphausiidae</taxon>
        <taxon>Meganyctiphanes</taxon>
    </lineage>
</organism>
<feature type="non-terminal residue" evidence="3">
    <location>
        <position position="119"/>
    </location>
</feature>
<gene>
    <name evidence="3" type="ORF">MNOR_LOCUS37583</name>
</gene>
<evidence type="ECO:0000313" key="3">
    <source>
        <dbReference type="EMBL" id="CAL4201061.1"/>
    </source>
</evidence>
<name>A0AAV2SJT6_MEGNR</name>
<dbReference type="GO" id="GO:0007080">
    <property type="term" value="P:mitotic metaphase chromosome alignment"/>
    <property type="evidence" value="ECO:0007669"/>
    <property type="project" value="TreeGrafter"/>
</dbReference>
<dbReference type="GO" id="GO:0000922">
    <property type="term" value="C:spindle pole"/>
    <property type="evidence" value="ECO:0007669"/>
    <property type="project" value="TreeGrafter"/>
</dbReference>
<keyword evidence="4" id="KW-1185">Reference proteome</keyword>
<evidence type="ECO:0000256" key="1">
    <source>
        <dbReference type="ARBA" id="ARBA00023054"/>
    </source>
</evidence>
<reference evidence="3 4" key="1">
    <citation type="submission" date="2024-05" db="EMBL/GenBank/DDBJ databases">
        <authorList>
            <person name="Wallberg A."/>
        </authorList>
    </citation>
    <scope>NUCLEOTIDE SEQUENCE [LARGE SCALE GENOMIC DNA]</scope>
</reference>
<dbReference type="GO" id="GO:0000940">
    <property type="term" value="C:outer kinetochore"/>
    <property type="evidence" value="ECO:0007669"/>
    <property type="project" value="TreeGrafter"/>
</dbReference>
<accession>A0AAV2SJT6</accession>
<dbReference type="EMBL" id="CAXKWB010077003">
    <property type="protein sequence ID" value="CAL4201061.1"/>
    <property type="molecule type" value="Genomic_DNA"/>
</dbReference>
<protein>
    <submittedName>
        <fullName evidence="3">Uncharacterized protein</fullName>
    </submittedName>
</protein>
<dbReference type="PANTHER" id="PTHR32123">
    <property type="entry name" value="BICD FAMILY-LIKE CARGO ADAPTER"/>
    <property type="match status" value="1"/>
</dbReference>
<feature type="region of interest" description="Disordered" evidence="2">
    <location>
        <begin position="1"/>
        <end position="21"/>
    </location>
</feature>
<dbReference type="InterPro" id="IPR051149">
    <property type="entry name" value="Spindly/BICDR_Dynein_Adapter"/>
</dbReference>
<evidence type="ECO:0000256" key="2">
    <source>
        <dbReference type="SAM" id="MobiDB-lite"/>
    </source>
</evidence>
<dbReference type="GO" id="GO:0000132">
    <property type="term" value="P:establishment of mitotic spindle orientation"/>
    <property type="evidence" value="ECO:0007669"/>
    <property type="project" value="TreeGrafter"/>
</dbReference>